<name>A0ABS1G084_9FLAO</name>
<dbReference type="Proteomes" id="UP000628669">
    <property type="component" value="Unassembled WGS sequence"/>
</dbReference>
<gene>
    <name evidence="1" type="ORF">JHL15_19790</name>
</gene>
<dbReference type="RefSeq" id="WP_200248619.1">
    <property type="nucleotide sequence ID" value="NZ_JAENHK010000010.1"/>
</dbReference>
<sequence length="285" mass="33752">MAKNNSNEVDIKLKGFYKRWKIDISEDEKWQEFKNRVLNAYEKHLGYEFLSKSEIEDEFYEIIGVHRTKTSGYMSFDNMFDKTIGDSSTYQFLKHQDNLKKILLGIEAISWMKKVPIAKKKKFISDIEDSIQISSVPLQIKINEDEIIFYPLGAKLLDKKLVDDNLDWLQEYPKSYELFKKSLHEIDVIGKERNVVDNLRLSLELLLKEKFNNQKSLENQKNSLGNYLKENNVSNEVSNLFITVTDYYNKFQNNNAKHSDNVNRNEIEFILYLTGIIMRFLNYHK</sequence>
<evidence type="ECO:0000313" key="2">
    <source>
        <dbReference type="Proteomes" id="UP000628669"/>
    </source>
</evidence>
<dbReference type="EMBL" id="JAENHK010000010">
    <property type="protein sequence ID" value="MBK1898018.1"/>
    <property type="molecule type" value="Genomic_DNA"/>
</dbReference>
<comment type="caution">
    <text evidence="1">The sequence shown here is derived from an EMBL/GenBank/DDBJ whole genome shotgun (WGS) entry which is preliminary data.</text>
</comment>
<protein>
    <submittedName>
        <fullName evidence="1">Uncharacterized protein</fullName>
    </submittedName>
</protein>
<reference evidence="2" key="1">
    <citation type="submission" date="2021-01" db="EMBL/GenBank/DDBJ databases">
        <title>Genome public.</title>
        <authorList>
            <person name="Liu C."/>
            <person name="Sun Q."/>
        </authorList>
    </citation>
    <scope>NUCLEOTIDE SEQUENCE [LARGE SCALE GENOMIC DNA]</scope>
    <source>
        <strain evidence="2">YIM B02567</strain>
    </source>
</reference>
<evidence type="ECO:0000313" key="1">
    <source>
        <dbReference type="EMBL" id="MBK1898018.1"/>
    </source>
</evidence>
<keyword evidence="2" id="KW-1185">Reference proteome</keyword>
<proteinExistence type="predicted"/>
<organism evidence="1 2">
    <name type="scientific">Chryseobacterium paridis</name>
    <dbReference type="NCBI Taxonomy" id="2800328"/>
    <lineage>
        <taxon>Bacteria</taxon>
        <taxon>Pseudomonadati</taxon>
        <taxon>Bacteroidota</taxon>
        <taxon>Flavobacteriia</taxon>
        <taxon>Flavobacteriales</taxon>
        <taxon>Weeksellaceae</taxon>
        <taxon>Chryseobacterium group</taxon>
        <taxon>Chryseobacterium</taxon>
    </lineage>
</organism>
<accession>A0ABS1G084</accession>